<evidence type="ECO:0000256" key="1">
    <source>
        <dbReference type="SAM" id="MobiDB-lite"/>
    </source>
</evidence>
<dbReference type="Proteomes" id="UP001590951">
    <property type="component" value="Unassembled WGS sequence"/>
</dbReference>
<proteinExistence type="predicted"/>
<keyword evidence="4" id="KW-1185">Reference proteome</keyword>
<protein>
    <submittedName>
        <fullName evidence="3">Uncharacterized protein</fullName>
    </submittedName>
</protein>
<keyword evidence="2" id="KW-0472">Membrane</keyword>
<feature type="compositionally biased region" description="Low complexity" evidence="1">
    <location>
        <begin position="64"/>
        <end position="73"/>
    </location>
</feature>
<keyword evidence="2" id="KW-1133">Transmembrane helix</keyword>
<sequence>MAPASSMASNSTQSLITLAFGITATIISIITIWQGYKFWKIWSKRRSGQDIEPGYPSHLERGLGTTATTQGQTNHHIDNPISPHVNINRPSPTERFELRALQAATSMPAERNLNCSPRLEIQQDAAAIVTDAGAEKRPSSVRFPDLETSTATTKPGSDAVTASAK</sequence>
<comment type="caution">
    <text evidence="3">The sequence shown here is derived from an EMBL/GenBank/DDBJ whole genome shotgun (WGS) entry which is preliminary data.</text>
</comment>
<accession>A0ABR4BMP3</accession>
<reference evidence="3 4" key="1">
    <citation type="submission" date="2024-09" db="EMBL/GenBank/DDBJ databases">
        <title>Rethinking Asexuality: The Enigmatic Case of Functional Sexual Genes in Lepraria (Stereocaulaceae).</title>
        <authorList>
            <person name="Doellman M."/>
            <person name="Sun Y."/>
            <person name="Barcenas-Pena A."/>
            <person name="Lumbsch H.T."/>
            <person name="Grewe F."/>
        </authorList>
    </citation>
    <scope>NUCLEOTIDE SEQUENCE [LARGE SCALE GENOMIC DNA]</scope>
    <source>
        <strain evidence="3 4">Grewe 0041</strain>
    </source>
</reference>
<keyword evidence="2" id="KW-0812">Transmembrane</keyword>
<organism evidence="3 4">
    <name type="scientific">Lepraria finkii</name>
    <dbReference type="NCBI Taxonomy" id="1340010"/>
    <lineage>
        <taxon>Eukaryota</taxon>
        <taxon>Fungi</taxon>
        <taxon>Dikarya</taxon>
        <taxon>Ascomycota</taxon>
        <taxon>Pezizomycotina</taxon>
        <taxon>Lecanoromycetes</taxon>
        <taxon>OSLEUM clade</taxon>
        <taxon>Lecanoromycetidae</taxon>
        <taxon>Lecanorales</taxon>
        <taxon>Lecanorineae</taxon>
        <taxon>Stereocaulaceae</taxon>
        <taxon>Lepraria</taxon>
    </lineage>
</organism>
<feature type="region of interest" description="Disordered" evidence="1">
    <location>
        <begin position="131"/>
        <end position="165"/>
    </location>
</feature>
<evidence type="ECO:0000313" key="3">
    <source>
        <dbReference type="EMBL" id="KAL2058111.1"/>
    </source>
</evidence>
<evidence type="ECO:0000313" key="4">
    <source>
        <dbReference type="Proteomes" id="UP001590951"/>
    </source>
</evidence>
<evidence type="ECO:0000256" key="2">
    <source>
        <dbReference type="SAM" id="Phobius"/>
    </source>
</evidence>
<feature type="transmembrane region" description="Helical" evidence="2">
    <location>
        <begin position="15"/>
        <end position="36"/>
    </location>
</feature>
<name>A0ABR4BMP3_9LECA</name>
<dbReference type="EMBL" id="JBHFEH010000003">
    <property type="protein sequence ID" value="KAL2058111.1"/>
    <property type="molecule type" value="Genomic_DNA"/>
</dbReference>
<feature type="region of interest" description="Disordered" evidence="1">
    <location>
        <begin position="51"/>
        <end position="86"/>
    </location>
</feature>
<gene>
    <name evidence="3" type="ORF">ABVK25_001729</name>
</gene>